<protein>
    <submittedName>
        <fullName evidence="1">Uncharacterized protein</fullName>
    </submittedName>
</protein>
<accession>A0A3P7P888</accession>
<name>A0A3P7P888_DIBLA</name>
<evidence type="ECO:0000313" key="1">
    <source>
        <dbReference type="EMBL" id="VDN14266.1"/>
    </source>
</evidence>
<evidence type="ECO:0000313" key="2">
    <source>
        <dbReference type="Proteomes" id="UP000281553"/>
    </source>
</evidence>
<organism evidence="1 2">
    <name type="scientific">Dibothriocephalus latus</name>
    <name type="common">Fish tapeworm</name>
    <name type="synonym">Diphyllobothrium latum</name>
    <dbReference type="NCBI Taxonomy" id="60516"/>
    <lineage>
        <taxon>Eukaryota</taxon>
        <taxon>Metazoa</taxon>
        <taxon>Spiralia</taxon>
        <taxon>Lophotrochozoa</taxon>
        <taxon>Platyhelminthes</taxon>
        <taxon>Cestoda</taxon>
        <taxon>Eucestoda</taxon>
        <taxon>Diphyllobothriidea</taxon>
        <taxon>Diphyllobothriidae</taxon>
        <taxon>Dibothriocephalus</taxon>
    </lineage>
</organism>
<gene>
    <name evidence="1" type="ORF">DILT_LOCUS10097</name>
</gene>
<sequence length="141" mass="16213">MQNVFVSRAAYKKTADKSRRRLFGCLQGDHITELNALTAFERESAKRTAGGGEENLKRWCKEVGLNGRGLSRALYIRDKIANIFKRQKLPWVAAEPAGNAEPVIRALLRGYFTQVRPYEYIFPDLLLYLAPPRPFYQMFTL</sequence>
<keyword evidence="2" id="KW-1185">Reference proteome</keyword>
<proteinExistence type="predicted"/>
<dbReference type="AlphaFoldDB" id="A0A3P7P888"/>
<dbReference type="OrthoDB" id="10253254at2759"/>
<reference evidence="1 2" key="1">
    <citation type="submission" date="2018-11" db="EMBL/GenBank/DDBJ databases">
        <authorList>
            <consortium name="Pathogen Informatics"/>
        </authorList>
    </citation>
    <scope>NUCLEOTIDE SEQUENCE [LARGE SCALE GENOMIC DNA]</scope>
</reference>
<dbReference type="EMBL" id="UYRU01058751">
    <property type="protein sequence ID" value="VDN14266.1"/>
    <property type="molecule type" value="Genomic_DNA"/>
</dbReference>
<dbReference type="Proteomes" id="UP000281553">
    <property type="component" value="Unassembled WGS sequence"/>
</dbReference>